<dbReference type="Proteomes" id="UP000824469">
    <property type="component" value="Unassembled WGS sequence"/>
</dbReference>
<keyword evidence="7" id="KW-1185">Reference proteome</keyword>
<comment type="subcellular location">
    <subcellularLocation>
        <location evidence="1">Nucleus</location>
    </subcellularLocation>
</comment>
<dbReference type="GO" id="GO:0005666">
    <property type="term" value="C:RNA polymerase III complex"/>
    <property type="evidence" value="ECO:0007669"/>
    <property type="project" value="InterPro"/>
</dbReference>
<keyword evidence="4" id="KW-0539">Nucleus</keyword>
<evidence type="ECO:0000256" key="5">
    <source>
        <dbReference type="SAM" id="MobiDB-lite"/>
    </source>
</evidence>
<evidence type="ECO:0000256" key="4">
    <source>
        <dbReference type="ARBA" id="ARBA00023242"/>
    </source>
</evidence>
<dbReference type="PANTHER" id="PTHR13408">
    <property type="entry name" value="DNA-DIRECTED RNA POLYMERASE III"/>
    <property type="match status" value="1"/>
</dbReference>
<dbReference type="GO" id="GO:0003677">
    <property type="term" value="F:DNA binding"/>
    <property type="evidence" value="ECO:0007669"/>
    <property type="project" value="InterPro"/>
</dbReference>
<reference evidence="6 7" key="1">
    <citation type="journal article" date="2021" name="Nat. Plants">
        <title>The Taxus genome provides insights into paclitaxel biosynthesis.</title>
        <authorList>
            <person name="Xiong X."/>
            <person name="Gou J."/>
            <person name="Liao Q."/>
            <person name="Li Y."/>
            <person name="Zhou Q."/>
            <person name="Bi G."/>
            <person name="Li C."/>
            <person name="Du R."/>
            <person name="Wang X."/>
            <person name="Sun T."/>
            <person name="Guo L."/>
            <person name="Liang H."/>
            <person name="Lu P."/>
            <person name="Wu Y."/>
            <person name="Zhang Z."/>
            <person name="Ro D.K."/>
            <person name="Shang Y."/>
            <person name="Huang S."/>
            <person name="Yan J."/>
        </authorList>
    </citation>
    <scope>NUCLEOTIDE SEQUENCE [LARGE SCALE GENOMIC DNA]</scope>
    <source>
        <strain evidence="6">Ta-2019</strain>
    </source>
</reference>
<feature type="non-terminal residue" evidence="6">
    <location>
        <position position="1"/>
    </location>
</feature>
<comment type="caution">
    <text evidence="6">The sequence shown here is derived from an EMBL/GenBank/DDBJ whole genome shotgun (WGS) entry which is preliminary data.</text>
</comment>
<dbReference type="EMBL" id="JAHRHJ020003813">
    <property type="protein sequence ID" value="KAH9290502.1"/>
    <property type="molecule type" value="Genomic_DNA"/>
</dbReference>
<sequence length="218" mass="23061">APVQVAFGYGSSGAFGRAAGFYRGGIGGGGGGGSGGGFRGVDKKPSINDGIHEGMHIDAKTGKRSKEYDEPMDYSSYYPMILPLRKPYSGKSELLDAEEFGEGTDNTFEEDTIVAAQELGLWNESQEDKFLFLQLPGSLPLGRLPVFKTENATNETSSGANDKTVNLSDDKAASNSGAQSTSNEQKSILEILPAGLMGKLLVYESGAVKLKLGDTLFD</sequence>
<keyword evidence="3" id="KW-0804">Transcription</keyword>
<dbReference type="InterPro" id="IPR007811">
    <property type="entry name" value="RPC4"/>
</dbReference>
<gene>
    <name evidence="6" type="ORF">KI387_034619</name>
</gene>
<accession>A0AA38F716</accession>
<organism evidence="6 7">
    <name type="scientific">Taxus chinensis</name>
    <name type="common">Chinese yew</name>
    <name type="synonym">Taxus wallichiana var. chinensis</name>
    <dbReference type="NCBI Taxonomy" id="29808"/>
    <lineage>
        <taxon>Eukaryota</taxon>
        <taxon>Viridiplantae</taxon>
        <taxon>Streptophyta</taxon>
        <taxon>Embryophyta</taxon>
        <taxon>Tracheophyta</taxon>
        <taxon>Spermatophyta</taxon>
        <taxon>Pinopsida</taxon>
        <taxon>Pinidae</taxon>
        <taxon>Conifers II</taxon>
        <taxon>Cupressales</taxon>
        <taxon>Taxaceae</taxon>
        <taxon>Taxus</taxon>
    </lineage>
</organism>
<feature type="region of interest" description="Disordered" evidence="5">
    <location>
        <begin position="150"/>
        <end position="184"/>
    </location>
</feature>
<evidence type="ECO:0000313" key="6">
    <source>
        <dbReference type="EMBL" id="KAH9290502.1"/>
    </source>
</evidence>
<keyword evidence="2" id="KW-0240">DNA-directed RNA polymerase</keyword>
<protein>
    <submittedName>
        <fullName evidence="6">Uncharacterized protein</fullName>
    </submittedName>
</protein>
<dbReference type="PANTHER" id="PTHR13408:SF0">
    <property type="entry name" value="DNA-DIRECTED RNA POLYMERASE III SUBUNIT RPC4"/>
    <property type="match status" value="1"/>
</dbReference>
<evidence type="ECO:0000313" key="7">
    <source>
        <dbReference type="Proteomes" id="UP000824469"/>
    </source>
</evidence>
<dbReference type="Pfam" id="PF05132">
    <property type="entry name" value="RNA_pol_Rpc4"/>
    <property type="match status" value="1"/>
</dbReference>
<evidence type="ECO:0000256" key="1">
    <source>
        <dbReference type="ARBA" id="ARBA00004123"/>
    </source>
</evidence>
<dbReference type="GO" id="GO:0042797">
    <property type="term" value="P:tRNA transcription by RNA polymerase III"/>
    <property type="evidence" value="ECO:0007669"/>
    <property type="project" value="TreeGrafter"/>
</dbReference>
<proteinExistence type="predicted"/>
<evidence type="ECO:0000256" key="3">
    <source>
        <dbReference type="ARBA" id="ARBA00023163"/>
    </source>
</evidence>
<feature type="non-terminal residue" evidence="6">
    <location>
        <position position="218"/>
    </location>
</feature>
<dbReference type="AlphaFoldDB" id="A0AA38F716"/>
<evidence type="ECO:0000256" key="2">
    <source>
        <dbReference type="ARBA" id="ARBA00022478"/>
    </source>
</evidence>
<name>A0AA38F716_TAXCH</name>